<feature type="domain" description="Sulfatase N-terminal" evidence="9">
    <location>
        <begin position="245"/>
        <end position="533"/>
    </location>
</feature>
<evidence type="ECO:0000256" key="3">
    <source>
        <dbReference type="ARBA" id="ARBA00022519"/>
    </source>
</evidence>
<dbReference type="RefSeq" id="WP_161431628.1">
    <property type="nucleotide sequence ID" value="NZ_WUTT01000001.1"/>
</dbReference>
<evidence type="ECO:0000256" key="8">
    <source>
        <dbReference type="SAM" id="Phobius"/>
    </source>
</evidence>
<keyword evidence="12" id="KW-1185">Reference proteome</keyword>
<keyword evidence="2" id="KW-1003">Cell membrane</keyword>
<comment type="caution">
    <text evidence="11">The sequence shown here is derived from an EMBL/GenBank/DDBJ whole genome shotgun (WGS) entry which is preliminary data.</text>
</comment>
<name>A0A7X4W744_9GAMM</name>
<evidence type="ECO:0000259" key="9">
    <source>
        <dbReference type="Pfam" id="PF00884"/>
    </source>
</evidence>
<evidence type="ECO:0000256" key="7">
    <source>
        <dbReference type="ARBA" id="ARBA00023136"/>
    </source>
</evidence>
<feature type="transmembrane region" description="Helical" evidence="8">
    <location>
        <begin position="59"/>
        <end position="82"/>
    </location>
</feature>
<dbReference type="OrthoDB" id="9786870at2"/>
<dbReference type="InterPro" id="IPR000917">
    <property type="entry name" value="Sulfatase_N"/>
</dbReference>
<dbReference type="SUPFAM" id="SSF53649">
    <property type="entry name" value="Alkaline phosphatase-like"/>
    <property type="match status" value="1"/>
</dbReference>
<dbReference type="Gene3D" id="3.40.720.10">
    <property type="entry name" value="Alkaline Phosphatase, subunit A"/>
    <property type="match status" value="1"/>
</dbReference>
<dbReference type="Proteomes" id="UP000487929">
    <property type="component" value="Unassembled WGS sequence"/>
</dbReference>
<evidence type="ECO:0000259" key="10">
    <source>
        <dbReference type="Pfam" id="PF08019"/>
    </source>
</evidence>
<keyword evidence="6 8" id="KW-1133">Transmembrane helix</keyword>
<accession>A0A7X4W744</accession>
<feature type="transmembrane region" description="Helical" evidence="8">
    <location>
        <begin position="164"/>
        <end position="186"/>
    </location>
</feature>
<keyword evidence="5 8" id="KW-0812">Transmembrane</keyword>
<dbReference type="PANTHER" id="PTHR30443">
    <property type="entry name" value="INNER MEMBRANE PROTEIN"/>
    <property type="match status" value="1"/>
</dbReference>
<dbReference type="InterPro" id="IPR040423">
    <property type="entry name" value="PEA_transferase"/>
</dbReference>
<evidence type="ECO:0000256" key="5">
    <source>
        <dbReference type="ARBA" id="ARBA00022692"/>
    </source>
</evidence>
<feature type="transmembrane region" description="Helical" evidence="8">
    <location>
        <begin position="130"/>
        <end position="152"/>
    </location>
</feature>
<evidence type="ECO:0000256" key="2">
    <source>
        <dbReference type="ARBA" id="ARBA00022475"/>
    </source>
</evidence>
<evidence type="ECO:0000256" key="6">
    <source>
        <dbReference type="ARBA" id="ARBA00022989"/>
    </source>
</evidence>
<feature type="domain" description="Phosphoethanolamine transferase N-terminal" evidence="10">
    <location>
        <begin position="71"/>
        <end position="217"/>
    </location>
</feature>
<dbReference type="GO" id="GO:0005886">
    <property type="term" value="C:plasma membrane"/>
    <property type="evidence" value="ECO:0007669"/>
    <property type="project" value="UniProtKB-SubCell"/>
</dbReference>
<proteinExistence type="predicted"/>
<reference evidence="11 12" key="1">
    <citation type="submission" date="2019-12" db="EMBL/GenBank/DDBJ databases">
        <title>Draft genome sequencing of Halomonas alimentaria DSM 15356.</title>
        <authorList>
            <person name="Pandiyan K."/>
            <person name="Kushwaha P."/>
            <person name="Gowdham M."/>
            <person name="Chakdar H."/>
            <person name="Singh A."/>
            <person name="Kumar M."/>
            <person name="Saxena A.K."/>
        </authorList>
    </citation>
    <scope>NUCLEOTIDE SEQUENCE [LARGE SCALE GENOMIC DNA]</scope>
    <source>
        <strain evidence="11 12">DSM 15356</strain>
    </source>
</reference>
<dbReference type="AlphaFoldDB" id="A0A7X4W744"/>
<evidence type="ECO:0000313" key="11">
    <source>
        <dbReference type="EMBL" id="NAW34331.1"/>
    </source>
</evidence>
<comment type="subcellular location">
    <subcellularLocation>
        <location evidence="1">Cell inner membrane</location>
        <topology evidence="1">Multi-pass membrane protein</topology>
    </subcellularLocation>
</comment>
<organism evidence="11 12">
    <name type="scientific">Halomonas alimentaria</name>
    <dbReference type="NCBI Taxonomy" id="147248"/>
    <lineage>
        <taxon>Bacteria</taxon>
        <taxon>Pseudomonadati</taxon>
        <taxon>Pseudomonadota</taxon>
        <taxon>Gammaproteobacteria</taxon>
        <taxon>Oceanospirillales</taxon>
        <taxon>Halomonadaceae</taxon>
        <taxon>Halomonas</taxon>
    </lineage>
</organism>
<gene>
    <name evidence="11" type="ORF">GRB96_07860</name>
</gene>
<keyword evidence="7 8" id="KW-0472">Membrane</keyword>
<feature type="transmembrane region" description="Helical" evidence="8">
    <location>
        <begin position="89"/>
        <end position="110"/>
    </location>
</feature>
<dbReference type="EMBL" id="WUTT01000001">
    <property type="protein sequence ID" value="NAW34331.1"/>
    <property type="molecule type" value="Genomic_DNA"/>
</dbReference>
<dbReference type="Pfam" id="PF00884">
    <property type="entry name" value="Sulfatase"/>
    <property type="match status" value="1"/>
</dbReference>
<dbReference type="GO" id="GO:0009244">
    <property type="term" value="P:lipopolysaccharide core region biosynthetic process"/>
    <property type="evidence" value="ECO:0007669"/>
    <property type="project" value="TreeGrafter"/>
</dbReference>
<evidence type="ECO:0000256" key="4">
    <source>
        <dbReference type="ARBA" id="ARBA00022679"/>
    </source>
</evidence>
<evidence type="ECO:0000313" key="12">
    <source>
        <dbReference type="Proteomes" id="UP000487929"/>
    </source>
</evidence>
<dbReference type="CDD" id="cd16017">
    <property type="entry name" value="LptA"/>
    <property type="match status" value="1"/>
</dbReference>
<protein>
    <submittedName>
        <fullName evidence="11">Phosphoethanolamine--lipid A transferase</fullName>
    </submittedName>
</protein>
<dbReference type="InterPro" id="IPR012549">
    <property type="entry name" value="EptA-like_N"/>
</dbReference>
<keyword evidence="3" id="KW-0997">Cell inner membrane</keyword>
<dbReference type="NCBIfam" id="NF028537">
    <property type="entry name" value="P_eth_NH2_trans"/>
    <property type="match status" value="1"/>
</dbReference>
<dbReference type="PANTHER" id="PTHR30443:SF0">
    <property type="entry name" value="PHOSPHOETHANOLAMINE TRANSFERASE EPTA"/>
    <property type="match status" value="1"/>
</dbReference>
<dbReference type="GO" id="GO:0016776">
    <property type="term" value="F:phosphotransferase activity, phosphate group as acceptor"/>
    <property type="evidence" value="ECO:0007669"/>
    <property type="project" value="TreeGrafter"/>
</dbReference>
<sequence length="563" mass="61477">MPETNNSRIDSLLRFQYRLPAVSPQALTLLVCLSFTLFYNRRFWSAVIEAEPPTGLGDWGLLVAYGVVVTGLHLVVFLPLVGRVTVKPLLTALVMVAASVSYFTGQYGTYFDTHMIDNVLQTDTREAGELLTPGLVLYLLLFGLLPLSLVWGWPLRRRSWQHGLGAGALWWLGSVVVLVGALLLSFQSFSSLMRNHHELRYLVTPGNAIVSTGQVMAAPPPLPEERLPIGEDARRLPSADGAPRLLVLVVGETVRAANWGLSGYPRQTTPRLAEREVVNFSEVATCGTSTAVSLPCIFSPQGRSDYDERFTRSHETLLDVVQRAGYRVVWIDNQSGCKGICDGVERGSPSPDAHPELCGEEGCLDGVLIEALKSQVASISGDTVVVLHMLGNHGPSYFQRYPEDFRAFTPTCDTADLAQCEREAIVNSYDNAILYTDSVLAGIIGVLEESQSLATAMLYVSDHGESLGEKGIYLHGLPYAIAPREQTRVPMVWWASDDFLGSQRLTSDCLTAQRDASLSHAHLFHSLLGLLGVESEVRKDALDLTANCRAPEAQAPGALITQE</sequence>
<dbReference type="Pfam" id="PF08019">
    <property type="entry name" value="EptA_B_N"/>
    <property type="match status" value="1"/>
</dbReference>
<dbReference type="InterPro" id="IPR017850">
    <property type="entry name" value="Alkaline_phosphatase_core_sf"/>
</dbReference>
<keyword evidence="4 11" id="KW-0808">Transferase</keyword>
<evidence type="ECO:0000256" key="1">
    <source>
        <dbReference type="ARBA" id="ARBA00004429"/>
    </source>
</evidence>
<dbReference type="InterPro" id="IPR058130">
    <property type="entry name" value="PEA_transf_C"/>
</dbReference>
<feature type="transmembrane region" description="Helical" evidence="8">
    <location>
        <begin position="21"/>
        <end position="39"/>
    </location>
</feature>